<dbReference type="Proteomes" id="UP001183410">
    <property type="component" value="Unassembled WGS sequence"/>
</dbReference>
<dbReference type="EMBL" id="JAVREO010000011">
    <property type="protein sequence ID" value="MDT0268463.1"/>
    <property type="molecule type" value="Genomic_DNA"/>
</dbReference>
<dbReference type="SMART" id="SM00347">
    <property type="entry name" value="HTH_MARR"/>
    <property type="match status" value="1"/>
</dbReference>
<dbReference type="InterPro" id="IPR000835">
    <property type="entry name" value="HTH_MarR-typ"/>
</dbReference>
<accession>A0ABU2JW59</accession>
<comment type="caution">
    <text evidence="2">The sequence shown here is derived from an EMBL/GenBank/DDBJ whole genome shotgun (WGS) entry which is preliminary data.</text>
</comment>
<sequence length="148" mass="16496">MEPERPIGYWLRHLDNLLEAQLEGTLAGHGLVRRQWQVLHSLAQRPRTGGELAQALAPFWRPGELAVEPLLDELTGRGWISRARGAELVSLTEQGRAVHRELTREVQRTRVLVLNGVTPDQYSDTVRTLATMARNVEHALAEGRGGPA</sequence>
<evidence type="ECO:0000313" key="3">
    <source>
        <dbReference type="Proteomes" id="UP001183410"/>
    </source>
</evidence>
<proteinExistence type="predicted"/>
<keyword evidence="3" id="KW-1185">Reference proteome</keyword>
<reference evidence="3" key="1">
    <citation type="submission" date="2023-07" db="EMBL/GenBank/DDBJ databases">
        <title>30 novel species of actinomycetes from the DSMZ collection.</title>
        <authorList>
            <person name="Nouioui I."/>
        </authorList>
    </citation>
    <scope>NUCLEOTIDE SEQUENCE [LARGE SCALE GENOMIC DNA]</scope>
    <source>
        <strain evidence="3">DSM 44915</strain>
    </source>
</reference>
<gene>
    <name evidence="2" type="ORF">RM844_19445</name>
</gene>
<dbReference type="Gene3D" id="1.10.10.10">
    <property type="entry name" value="Winged helix-like DNA-binding domain superfamily/Winged helix DNA-binding domain"/>
    <property type="match status" value="1"/>
</dbReference>
<dbReference type="RefSeq" id="WP_311668550.1">
    <property type="nucleotide sequence ID" value="NZ_JAVREO010000011.1"/>
</dbReference>
<protein>
    <submittedName>
        <fullName evidence="2">MarR family transcriptional regulator</fullName>
    </submittedName>
</protein>
<dbReference type="SUPFAM" id="SSF46785">
    <property type="entry name" value="Winged helix' DNA-binding domain"/>
    <property type="match status" value="1"/>
</dbReference>
<evidence type="ECO:0000259" key="1">
    <source>
        <dbReference type="SMART" id="SM00347"/>
    </source>
</evidence>
<evidence type="ECO:0000313" key="2">
    <source>
        <dbReference type="EMBL" id="MDT0268463.1"/>
    </source>
</evidence>
<name>A0ABU2JW59_9ACTN</name>
<organism evidence="2 3">
    <name type="scientific">Streptomyces chisholmiae</name>
    <dbReference type="NCBI Taxonomy" id="3075540"/>
    <lineage>
        <taxon>Bacteria</taxon>
        <taxon>Bacillati</taxon>
        <taxon>Actinomycetota</taxon>
        <taxon>Actinomycetes</taxon>
        <taxon>Kitasatosporales</taxon>
        <taxon>Streptomycetaceae</taxon>
        <taxon>Streptomyces</taxon>
    </lineage>
</organism>
<dbReference type="InterPro" id="IPR036388">
    <property type="entry name" value="WH-like_DNA-bd_sf"/>
</dbReference>
<feature type="domain" description="HTH marR-type" evidence="1">
    <location>
        <begin position="24"/>
        <end position="122"/>
    </location>
</feature>
<dbReference type="InterPro" id="IPR036390">
    <property type="entry name" value="WH_DNA-bd_sf"/>
</dbReference>